<evidence type="ECO:0000313" key="2">
    <source>
        <dbReference type="Proteomes" id="UP000004358"/>
    </source>
</evidence>
<gene>
    <name evidence="1" type="ORF">DSM3645_10922</name>
</gene>
<accession>A3ZSS8</accession>
<proteinExistence type="predicted"/>
<sequence length="109" mass="12306">MFDFAGEVLIFVWMPAEFRCLRYGLVSMFFLLSPNSARECAGFARDFAKVVGQVQFLGEPLFLTSSLMVSRLPAKQLACGFDPRRRFFDASNGRRDTPAALRSLQQIDS</sequence>
<protein>
    <submittedName>
        <fullName evidence="1">Uncharacterized protein</fullName>
    </submittedName>
</protein>
<name>A3ZSS8_9BACT</name>
<organism evidence="1 2">
    <name type="scientific">Blastopirellula marina DSM 3645</name>
    <dbReference type="NCBI Taxonomy" id="314230"/>
    <lineage>
        <taxon>Bacteria</taxon>
        <taxon>Pseudomonadati</taxon>
        <taxon>Planctomycetota</taxon>
        <taxon>Planctomycetia</taxon>
        <taxon>Pirellulales</taxon>
        <taxon>Pirellulaceae</taxon>
        <taxon>Blastopirellula</taxon>
    </lineage>
</organism>
<dbReference type="HOGENOM" id="CLU_2178727_0_0_0"/>
<dbReference type="EMBL" id="AANZ01000009">
    <property type="protein sequence ID" value="EAQ80352.1"/>
    <property type="molecule type" value="Genomic_DNA"/>
</dbReference>
<dbReference type="AlphaFoldDB" id="A3ZSS8"/>
<comment type="caution">
    <text evidence="1">The sequence shown here is derived from an EMBL/GenBank/DDBJ whole genome shotgun (WGS) entry which is preliminary data.</text>
</comment>
<dbReference type="Proteomes" id="UP000004358">
    <property type="component" value="Unassembled WGS sequence"/>
</dbReference>
<reference evidence="1 2" key="1">
    <citation type="submission" date="2006-02" db="EMBL/GenBank/DDBJ databases">
        <authorList>
            <person name="Amann R."/>
            <person name="Ferriera S."/>
            <person name="Johnson J."/>
            <person name="Kravitz S."/>
            <person name="Halpern A."/>
            <person name="Remington K."/>
            <person name="Beeson K."/>
            <person name="Tran B."/>
            <person name="Rogers Y.-H."/>
            <person name="Friedman R."/>
            <person name="Venter J.C."/>
        </authorList>
    </citation>
    <scope>NUCLEOTIDE SEQUENCE [LARGE SCALE GENOMIC DNA]</scope>
    <source>
        <strain evidence="1 2">DSM 3645</strain>
    </source>
</reference>
<evidence type="ECO:0000313" key="1">
    <source>
        <dbReference type="EMBL" id="EAQ80352.1"/>
    </source>
</evidence>